<dbReference type="eggNOG" id="COG1538">
    <property type="taxonomic scope" value="Bacteria"/>
</dbReference>
<reference evidence="10 11" key="1">
    <citation type="journal article" date="2011" name="J. Bacteriol.">
        <title>Genome sequence of the verrucomicrobium Opitutus terrae PB90-1, an abundant inhabitant of rice paddy soil ecosystems.</title>
        <authorList>
            <person name="van Passel M.W."/>
            <person name="Kant R."/>
            <person name="Palva A."/>
            <person name="Copeland A."/>
            <person name="Lucas S."/>
            <person name="Lapidus A."/>
            <person name="Glavina del Rio T."/>
            <person name="Pitluck S."/>
            <person name="Goltsman E."/>
            <person name="Clum A."/>
            <person name="Sun H."/>
            <person name="Schmutz J."/>
            <person name="Larimer F.W."/>
            <person name="Land M.L."/>
            <person name="Hauser L."/>
            <person name="Kyrpides N."/>
            <person name="Mikhailova N."/>
            <person name="Richardson P.P."/>
            <person name="Janssen P.H."/>
            <person name="de Vos W.M."/>
            <person name="Smidt H."/>
        </authorList>
    </citation>
    <scope>NUCLEOTIDE SEQUENCE [LARGE SCALE GENOMIC DNA]</scope>
    <source>
        <strain evidence="11">DSM 11246 / JCM 15787 / PB90-1</strain>
    </source>
</reference>
<keyword evidence="11" id="KW-1185">Reference proteome</keyword>
<dbReference type="InterPro" id="IPR003423">
    <property type="entry name" value="OMP_efflux"/>
</dbReference>
<dbReference type="Pfam" id="PF02321">
    <property type="entry name" value="OEP"/>
    <property type="match status" value="2"/>
</dbReference>
<sequence>MKFARHFFRSAIGPAAFILAATTPFAAPATEPPPPAPARIDLQTAIGYALEHNFAIRQARERIREQEGVVVEVKAQALPNVGAGGNYQFGEREISNSQPQSNHGWSLNLTASQTLFAGGGVRASIQSSELVREAALLDLKAVINAALLQVRTNYYQVLLARERITVQEENLRLLEQQLKTTTDRFEAGTVSGFERLRAEVAVANAKTPLISARNDYRLAIEALRQSLGLTTRRTESLDSAAEIVGKLDFEPVSFDLRSATESARANRPDLQRLSKLVAASERAITTARSGYYPRVAAVGGWEAFKGRTLAVSDGREGAFIGVQSQWDIFDGRATSGRVAQARSVVEQNRLTLVERELAAEVEVRRAYSSWQEATELVEASGRVVEQAEEAVRLANARYSAGTGTQLDVLQAQVELTTARTNQVQAYYNYNVAIATLRQAMGLTDALVQG</sequence>
<gene>
    <name evidence="10" type="ordered locus">Oter_3801</name>
</gene>
<keyword evidence="7" id="KW-0998">Cell outer membrane</keyword>
<protein>
    <submittedName>
        <fullName evidence="10">Outer membrane efflux protein</fullName>
    </submittedName>
</protein>
<proteinExistence type="inferred from homology"/>
<organism evidence="10 11">
    <name type="scientific">Opitutus terrae (strain DSM 11246 / JCM 15787 / PB90-1)</name>
    <dbReference type="NCBI Taxonomy" id="452637"/>
    <lineage>
        <taxon>Bacteria</taxon>
        <taxon>Pseudomonadati</taxon>
        <taxon>Verrucomicrobiota</taxon>
        <taxon>Opitutia</taxon>
        <taxon>Opitutales</taxon>
        <taxon>Opitutaceae</taxon>
        <taxon>Opitutus</taxon>
    </lineage>
</organism>
<evidence type="ECO:0000256" key="9">
    <source>
        <dbReference type="SAM" id="SignalP"/>
    </source>
</evidence>
<keyword evidence="3" id="KW-0813">Transport</keyword>
<dbReference type="InterPro" id="IPR028351">
    <property type="entry name" value="CyaE"/>
</dbReference>
<dbReference type="Gene3D" id="1.20.1600.10">
    <property type="entry name" value="Outer membrane efflux proteins (OEP)"/>
    <property type="match status" value="1"/>
</dbReference>
<evidence type="ECO:0000256" key="1">
    <source>
        <dbReference type="ARBA" id="ARBA00004442"/>
    </source>
</evidence>
<feature type="coiled-coil region" evidence="8">
    <location>
        <begin position="157"/>
        <end position="184"/>
    </location>
</feature>
<dbReference type="RefSeq" id="WP_012376605.1">
    <property type="nucleotide sequence ID" value="NC_010571.1"/>
</dbReference>
<feature type="signal peptide" evidence="9">
    <location>
        <begin position="1"/>
        <end position="26"/>
    </location>
</feature>
<dbReference type="GO" id="GO:1990281">
    <property type="term" value="C:efflux pump complex"/>
    <property type="evidence" value="ECO:0007669"/>
    <property type="project" value="TreeGrafter"/>
</dbReference>
<dbReference type="OrthoDB" id="180435at2"/>
<dbReference type="GO" id="GO:0015288">
    <property type="term" value="F:porin activity"/>
    <property type="evidence" value="ECO:0007669"/>
    <property type="project" value="TreeGrafter"/>
</dbReference>
<accession>B1ZYH8</accession>
<evidence type="ECO:0000256" key="6">
    <source>
        <dbReference type="ARBA" id="ARBA00023136"/>
    </source>
</evidence>
<dbReference type="PANTHER" id="PTHR30026">
    <property type="entry name" value="OUTER MEMBRANE PROTEIN TOLC"/>
    <property type="match status" value="1"/>
</dbReference>
<dbReference type="AlphaFoldDB" id="B1ZYH8"/>
<dbReference type="PANTHER" id="PTHR30026:SF20">
    <property type="entry name" value="OUTER MEMBRANE PROTEIN TOLC"/>
    <property type="match status" value="1"/>
</dbReference>
<comment type="subcellular location">
    <subcellularLocation>
        <location evidence="1">Cell outer membrane</location>
    </subcellularLocation>
</comment>
<dbReference type="InterPro" id="IPR051906">
    <property type="entry name" value="TolC-like"/>
</dbReference>
<dbReference type="EMBL" id="CP001032">
    <property type="protein sequence ID" value="ACB77076.1"/>
    <property type="molecule type" value="Genomic_DNA"/>
</dbReference>
<evidence type="ECO:0000256" key="4">
    <source>
        <dbReference type="ARBA" id="ARBA00022452"/>
    </source>
</evidence>
<dbReference type="GO" id="GO:0009279">
    <property type="term" value="C:cell outer membrane"/>
    <property type="evidence" value="ECO:0007669"/>
    <property type="project" value="UniProtKB-SubCell"/>
</dbReference>
<feature type="chain" id="PRO_5002772901" evidence="9">
    <location>
        <begin position="27"/>
        <end position="449"/>
    </location>
</feature>
<keyword evidence="6" id="KW-0472">Membrane</keyword>
<keyword evidence="4" id="KW-1134">Transmembrane beta strand</keyword>
<evidence type="ECO:0000256" key="7">
    <source>
        <dbReference type="ARBA" id="ARBA00023237"/>
    </source>
</evidence>
<dbReference type="PIRSF" id="PIRSF001892">
    <property type="entry name" value="CyaE"/>
    <property type="match status" value="1"/>
</dbReference>
<evidence type="ECO:0000256" key="3">
    <source>
        <dbReference type="ARBA" id="ARBA00022448"/>
    </source>
</evidence>
<evidence type="ECO:0000256" key="5">
    <source>
        <dbReference type="ARBA" id="ARBA00022692"/>
    </source>
</evidence>
<keyword evidence="8" id="KW-0175">Coiled coil</keyword>
<evidence type="ECO:0000256" key="2">
    <source>
        <dbReference type="ARBA" id="ARBA00007613"/>
    </source>
</evidence>
<dbReference type="SUPFAM" id="SSF56954">
    <property type="entry name" value="Outer membrane efflux proteins (OEP)"/>
    <property type="match status" value="1"/>
</dbReference>
<evidence type="ECO:0000256" key="8">
    <source>
        <dbReference type="SAM" id="Coils"/>
    </source>
</evidence>
<dbReference type="GO" id="GO:0015562">
    <property type="term" value="F:efflux transmembrane transporter activity"/>
    <property type="evidence" value="ECO:0007669"/>
    <property type="project" value="InterPro"/>
</dbReference>
<keyword evidence="9" id="KW-0732">Signal</keyword>
<dbReference type="STRING" id="452637.Oter_3801"/>
<evidence type="ECO:0000313" key="11">
    <source>
        <dbReference type="Proteomes" id="UP000007013"/>
    </source>
</evidence>
<dbReference type="Proteomes" id="UP000007013">
    <property type="component" value="Chromosome"/>
</dbReference>
<comment type="similarity">
    <text evidence="2">Belongs to the outer membrane factor (OMF) (TC 1.B.17) family.</text>
</comment>
<name>B1ZYH8_OPITP</name>
<dbReference type="HOGENOM" id="CLU_012817_10_6_0"/>
<keyword evidence="5" id="KW-0812">Transmembrane</keyword>
<dbReference type="KEGG" id="ote:Oter_3801"/>
<evidence type="ECO:0000313" key="10">
    <source>
        <dbReference type="EMBL" id="ACB77076.1"/>
    </source>
</evidence>